<evidence type="ECO:0000313" key="2">
    <source>
        <dbReference type="Proteomes" id="UP001147653"/>
    </source>
</evidence>
<dbReference type="InterPro" id="IPR023393">
    <property type="entry name" value="START-like_dom_sf"/>
</dbReference>
<organism evidence="1 2">
    <name type="scientific">Solirubrobacter phytolaccae</name>
    <dbReference type="NCBI Taxonomy" id="1404360"/>
    <lineage>
        <taxon>Bacteria</taxon>
        <taxon>Bacillati</taxon>
        <taxon>Actinomycetota</taxon>
        <taxon>Thermoleophilia</taxon>
        <taxon>Solirubrobacterales</taxon>
        <taxon>Solirubrobacteraceae</taxon>
        <taxon>Solirubrobacter</taxon>
    </lineage>
</organism>
<gene>
    <name evidence="1" type="ORF">OJ997_22080</name>
</gene>
<proteinExistence type="predicted"/>
<dbReference type="SUPFAM" id="SSF55961">
    <property type="entry name" value="Bet v1-like"/>
    <property type="match status" value="1"/>
</dbReference>
<dbReference type="Proteomes" id="UP001147653">
    <property type="component" value="Unassembled WGS sequence"/>
</dbReference>
<dbReference type="RefSeq" id="WP_270027399.1">
    <property type="nucleotide sequence ID" value="NZ_JAPDDP010000045.1"/>
</dbReference>
<dbReference type="AlphaFoldDB" id="A0A9X3NDP3"/>
<sequence length="199" mass="22685">MSMDKPFHIEVTVDAPRDVVWRELTEPERIKHWFGWDYDGLDGEIDVIFVEHAELHPPSRIEMGMEQTIELIEVDARRTLIRVTKPGDLDGLEWKDVYGDIEEGWIMFFHQLRHRLAVAPDAPRRTILREGPARLADLPGTPWHASQFQRGFDADGTLAVLGVKPDGEGRLVVTTYGLDDGAFAAVEARWDEVWRSVSA</sequence>
<dbReference type="EMBL" id="JAPDDP010000045">
    <property type="protein sequence ID" value="MDA0183015.1"/>
    <property type="molecule type" value="Genomic_DNA"/>
</dbReference>
<keyword evidence="2" id="KW-1185">Reference proteome</keyword>
<protein>
    <submittedName>
        <fullName evidence="1">SRPBCC domain-containing protein</fullName>
    </submittedName>
</protein>
<name>A0A9X3NDP3_9ACTN</name>
<dbReference type="CDD" id="cd07814">
    <property type="entry name" value="SRPBCC_CalC_Aha1-like"/>
    <property type="match status" value="1"/>
</dbReference>
<reference evidence="1" key="1">
    <citation type="submission" date="2022-10" db="EMBL/GenBank/DDBJ databases">
        <title>The WGS of Solirubrobacter phytolaccae KCTC 29190.</title>
        <authorList>
            <person name="Jiang Z."/>
        </authorList>
    </citation>
    <scope>NUCLEOTIDE SEQUENCE</scope>
    <source>
        <strain evidence="1">KCTC 29190</strain>
    </source>
</reference>
<dbReference type="Gene3D" id="3.30.530.20">
    <property type="match status" value="1"/>
</dbReference>
<evidence type="ECO:0000313" key="1">
    <source>
        <dbReference type="EMBL" id="MDA0183015.1"/>
    </source>
</evidence>
<comment type="caution">
    <text evidence="1">The sequence shown here is derived from an EMBL/GenBank/DDBJ whole genome shotgun (WGS) entry which is preliminary data.</text>
</comment>
<accession>A0A9X3NDP3</accession>